<dbReference type="Pfam" id="PF00196">
    <property type="entry name" value="GerE"/>
    <property type="match status" value="1"/>
</dbReference>
<dbReference type="SUPFAM" id="SSF46894">
    <property type="entry name" value="C-terminal effector domain of the bipartite response regulators"/>
    <property type="match status" value="1"/>
</dbReference>
<dbReference type="PRINTS" id="PR00038">
    <property type="entry name" value="HTHLUXR"/>
</dbReference>
<evidence type="ECO:0000259" key="4">
    <source>
        <dbReference type="PROSITE" id="PS50043"/>
    </source>
</evidence>
<dbReference type="CDD" id="cd06170">
    <property type="entry name" value="LuxR_C_like"/>
    <property type="match status" value="1"/>
</dbReference>
<reference evidence="5 6" key="1">
    <citation type="submission" date="2019-02" db="EMBL/GenBank/DDBJ databases">
        <title>Deep-cultivation of Planctomycetes and their phenomic and genomic characterization uncovers novel biology.</title>
        <authorList>
            <person name="Wiegand S."/>
            <person name="Jogler M."/>
            <person name="Boedeker C."/>
            <person name="Pinto D."/>
            <person name="Vollmers J."/>
            <person name="Rivas-Marin E."/>
            <person name="Kohn T."/>
            <person name="Peeters S.H."/>
            <person name="Heuer A."/>
            <person name="Rast P."/>
            <person name="Oberbeckmann S."/>
            <person name="Bunk B."/>
            <person name="Jeske O."/>
            <person name="Meyerdierks A."/>
            <person name="Storesund J.E."/>
            <person name="Kallscheuer N."/>
            <person name="Luecker S."/>
            <person name="Lage O.M."/>
            <person name="Pohl T."/>
            <person name="Merkel B.J."/>
            <person name="Hornburger P."/>
            <person name="Mueller R.-W."/>
            <person name="Bruemmer F."/>
            <person name="Labrenz M."/>
            <person name="Spormann A.M."/>
            <person name="Op Den Camp H."/>
            <person name="Overmann J."/>
            <person name="Amann R."/>
            <person name="Jetten M.S.M."/>
            <person name="Mascher T."/>
            <person name="Medema M.H."/>
            <person name="Devos D.P."/>
            <person name="Kaster A.-K."/>
            <person name="Ovreas L."/>
            <person name="Rohde M."/>
            <person name="Galperin M.Y."/>
            <person name="Jogler C."/>
        </authorList>
    </citation>
    <scope>NUCLEOTIDE SEQUENCE [LARGE SCALE GENOMIC DNA]</scope>
    <source>
        <strain evidence="5 6">Pan54</strain>
    </source>
</reference>
<organism evidence="5 6">
    <name type="scientific">Rubinisphaera italica</name>
    <dbReference type="NCBI Taxonomy" id="2527969"/>
    <lineage>
        <taxon>Bacteria</taxon>
        <taxon>Pseudomonadati</taxon>
        <taxon>Planctomycetota</taxon>
        <taxon>Planctomycetia</taxon>
        <taxon>Planctomycetales</taxon>
        <taxon>Planctomycetaceae</taxon>
        <taxon>Rubinisphaera</taxon>
    </lineage>
</organism>
<dbReference type="EMBL" id="SJPG01000001">
    <property type="protein sequence ID" value="TWT60353.1"/>
    <property type="molecule type" value="Genomic_DNA"/>
</dbReference>
<name>A0A5C5XDG8_9PLAN</name>
<evidence type="ECO:0000256" key="1">
    <source>
        <dbReference type="ARBA" id="ARBA00023015"/>
    </source>
</evidence>
<dbReference type="PROSITE" id="PS50043">
    <property type="entry name" value="HTH_LUXR_2"/>
    <property type="match status" value="1"/>
</dbReference>
<keyword evidence="6" id="KW-1185">Reference proteome</keyword>
<dbReference type="InterPro" id="IPR000792">
    <property type="entry name" value="Tscrpt_reg_LuxR_C"/>
</dbReference>
<dbReference type="OrthoDB" id="275810at2"/>
<feature type="domain" description="HTH luxR-type" evidence="4">
    <location>
        <begin position="169"/>
        <end position="234"/>
    </location>
</feature>
<dbReference type="Proteomes" id="UP000316095">
    <property type="component" value="Unassembled WGS sequence"/>
</dbReference>
<comment type="caution">
    <text evidence="5">The sequence shown here is derived from an EMBL/GenBank/DDBJ whole genome shotgun (WGS) entry which is preliminary data.</text>
</comment>
<protein>
    <submittedName>
        <fullName evidence="5">Response regulator UvrY</fullName>
    </submittedName>
</protein>
<keyword evidence="3" id="KW-0804">Transcription</keyword>
<dbReference type="InterPro" id="IPR016032">
    <property type="entry name" value="Sig_transdc_resp-reg_C-effctor"/>
</dbReference>
<dbReference type="Gene3D" id="3.40.50.2300">
    <property type="match status" value="1"/>
</dbReference>
<evidence type="ECO:0000256" key="2">
    <source>
        <dbReference type="ARBA" id="ARBA00023125"/>
    </source>
</evidence>
<gene>
    <name evidence="5" type="primary">uvrY_1</name>
    <name evidence="5" type="ORF">Pan54_10670</name>
</gene>
<keyword evidence="2" id="KW-0238">DNA-binding</keyword>
<dbReference type="SUPFAM" id="SSF52172">
    <property type="entry name" value="CheY-like"/>
    <property type="match status" value="1"/>
</dbReference>
<keyword evidence="1" id="KW-0805">Transcription regulation</keyword>
<evidence type="ECO:0000256" key="3">
    <source>
        <dbReference type="ARBA" id="ARBA00023163"/>
    </source>
</evidence>
<dbReference type="InterPro" id="IPR011006">
    <property type="entry name" value="CheY-like_superfamily"/>
</dbReference>
<dbReference type="AlphaFoldDB" id="A0A5C5XDG8"/>
<dbReference type="GO" id="GO:0003677">
    <property type="term" value="F:DNA binding"/>
    <property type="evidence" value="ECO:0007669"/>
    <property type="project" value="UniProtKB-KW"/>
</dbReference>
<dbReference type="SMART" id="SM00421">
    <property type="entry name" value="HTH_LUXR"/>
    <property type="match status" value="1"/>
</dbReference>
<accession>A0A5C5XDG8</accession>
<dbReference type="GO" id="GO:0006355">
    <property type="term" value="P:regulation of DNA-templated transcription"/>
    <property type="evidence" value="ECO:0007669"/>
    <property type="project" value="InterPro"/>
</dbReference>
<proteinExistence type="predicted"/>
<dbReference type="PANTHER" id="PTHR44688:SF16">
    <property type="entry name" value="DNA-BINDING TRANSCRIPTIONAL ACTIVATOR DEVR_DOSR"/>
    <property type="match status" value="1"/>
</dbReference>
<evidence type="ECO:0000313" key="5">
    <source>
        <dbReference type="EMBL" id="TWT60353.1"/>
    </source>
</evidence>
<dbReference type="PANTHER" id="PTHR44688">
    <property type="entry name" value="DNA-BINDING TRANSCRIPTIONAL ACTIVATOR DEVR_DOSR"/>
    <property type="match status" value="1"/>
</dbReference>
<sequence>MIYTKPHIRLTTSSPSVPYNSQPQTPAYRVMLSELSPFLGDALSQCLTADGIETTTHSGSLDAEIQLASSGCRIIAILDPVHDRHATFERAKQLTELEIPYAFLTQDIKPAWLSWAIQLGATGWITLDGNVEEIGSIISQLLTGRIKQFWSTKARLMLDLSNGKPQLTEDYVASKLTALQLEVFLHLAEGKTVKKVAEEMGLTVKAVDSHKYRIMQRLMLHDRVYLSRLAIREGWIDA</sequence>
<evidence type="ECO:0000313" key="6">
    <source>
        <dbReference type="Proteomes" id="UP000316095"/>
    </source>
</evidence>